<dbReference type="EMBL" id="CP036526">
    <property type="protein sequence ID" value="QDT13100.1"/>
    <property type="molecule type" value="Genomic_DNA"/>
</dbReference>
<evidence type="ECO:0000256" key="1">
    <source>
        <dbReference type="SAM" id="SignalP"/>
    </source>
</evidence>
<evidence type="ECO:0008006" key="4">
    <source>
        <dbReference type="Google" id="ProtNLM"/>
    </source>
</evidence>
<keyword evidence="3" id="KW-1185">Reference proteome</keyword>
<organism evidence="2 3">
    <name type="scientific">Stieleria marina</name>
    <dbReference type="NCBI Taxonomy" id="1930275"/>
    <lineage>
        <taxon>Bacteria</taxon>
        <taxon>Pseudomonadati</taxon>
        <taxon>Planctomycetota</taxon>
        <taxon>Planctomycetia</taxon>
        <taxon>Pirellulales</taxon>
        <taxon>Pirellulaceae</taxon>
        <taxon>Stieleria</taxon>
    </lineage>
</organism>
<evidence type="ECO:0000313" key="2">
    <source>
        <dbReference type="EMBL" id="QDT13100.1"/>
    </source>
</evidence>
<reference evidence="2 3" key="1">
    <citation type="submission" date="2019-02" db="EMBL/GenBank/DDBJ databases">
        <title>Deep-cultivation of Planctomycetes and their phenomic and genomic characterization uncovers novel biology.</title>
        <authorList>
            <person name="Wiegand S."/>
            <person name="Jogler M."/>
            <person name="Boedeker C."/>
            <person name="Pinto D."/>
            <person name="Vollmers J."/>
            <person name="Rivas-Marin E."/>
            <person name="Kohn T."/>
            <person name="Peeters S.H."/>
            <person name="Heuer A."/>
            <person name="Rast P."/>
            <person name="Oberbeckmann S."/>
            <person name="Bunk B."/>
            <person name="Jeske O."/>
            <person name="Meyerdierks A."/>
            <person name="Storesund J.E."/>
            <person name="Kallscheuer N."/>
            <person name="Luecker S."/>
            <person name="Lage O.M."/>
            <person name="Pohl T."/>
            <person name="Merkel B.J."/>
            <person name="Hornburger P."/>
            <person name="Mueller R.-W."/>
            <person name="Bruemmer F."/>
            <person name="Labrenz M."/>
            <person name="Spormann A.M."/>
            <person name="Op den Camp H."/>
            <person name="Overmann J."/>
            <person name="Amann R."/>
            <person name="Jetten M.S.M."/>
            <person name="Mascher T."/>
            <person name="Medema M.H."/>
            <person name="Devos D.P."/>
            <person name="Kaster A.-K."/>
            <person name="Ovreas L."/>
            <person name="Rohde M."/>
            <person name="Galperin M.Y."/>
            <person name="Jogler C."/>
        </authorList>
    </citation>
    <scope>NUCLEOTIDE SEQUENCE [LARGE SCALE GENOMIC DNA]</scope>
    <source>
        <strain evidence="2 3">K23_9</strain>
    </source>
</reference>
<feature type="signal peptide" evidence="1">
    <location>
        <begin position="1"/>
        <end position="26"/>
    </location>
</feature>
<feature type="chain" id="PRO_5021907256" description="Tetratricopeptide repeat protein" evidence="1">
    <location>
        <begin position="27"/>
        <end position="980"/>
    </location>
</feature>
<protein>
    <recommendedName>
        <fullName evidence="4">Tetratricopeptide repeat protein</fullName>
    </recommendedName>
</protein>
<gene>
    <name evidence="2" type="ORF">K239x_51160</name>
</gene>
<proteinExistence type="predicted"/>
<dbReference type="SUPFAM" id="SSF48452">
    <property type="entry name" value="TPR-like"/>
    <property type="match status" value="1"/>
</dbReference>
<keyword evidence="1" id="KW-0732">Signal</keyword>
<dbReference type="Proteomes" id="UP000319817">
    <property type="component" value="Chromosome"/>
</dbReference>
<accession>A0A517P147</accession>
<dbReference type="Gene3D" id="1.25.40.10">
    <property type="entry name" value="Tetratricopeptide repeat domain"/>
    <property type="match status" value="1"/>
</dbReference>
<dbReference type="AlphaFoldDB" id="A0A517P147"/>
<name>A0A517P147_9BACT</name>
<dbReference type="InterPro" id="IPR011990">
    <property type="entry name" value="TPR-like_helical_dom_sf"/>
</dbReference>
<sequence precursor="true">MRPALIGLAHAFALVVTAAAALPSFAQSPKRSELPDALLKDDAAEIESSEDTISLLDQLSKGRYSSRQQATLRMWGSRDELRDQVQRAARDSNPEVSGRAKWILDQWRRGTSPGMPPRVMRLLQKGDDPAAIVELIELGRFADAVVAVQESAQSIEFERIKQKVTNAFTMRFPFYIEHAMQDDSLPDLLRLIDLSAANKEMAVCRVRLMDAMGIKIDDDALLPSAAAQWVPALQDEAMVAIVMVRGEQDKAIELAKESSNDNLIRIGLMLGGRWQELADRSIKKTSLVDGDTSEKSSDQSMSLSEITRWVHVLVAADRCSDESKASQAIGVLSKVPSEQEGFGLAWKSLALHGQMELVLKMLDRKHPNELVDVALAASRPEAIFEKLNFRLSDLDSELHLWIDETIDKQLADIALLQQPAGGQGENRRGNQPAIGRRNIRDQVNPDVPNEAIIQLMGLMKCLLAVGRDDAAWEIAERLANEPLQFGPSRDPRPLRDYVVQNLLSTSRSEWVFQLVVAEDAKTVSATAQWCAARLLDDTESMTLRSMTDALKRLYRQASFPERFSMACDLLRGDMPQGFEPDRDFERLYEALNSRASVGFLNSRMPPLDRSQINHDYVKFFARHGQTELATKCLSDLARKGDLDAFYELALYEASSGNVQRADQFFDLTWKRARANGQSPGLKRFREADAIAGMKSLVGRWMGAKHQGDNVLAADFRRQIDLTLCSPSTEFCDSIAEHLADLGAESMAKEVYEVLLPMTAMGSAEATEFYDVARKYSTMIREQDGEAAVRWFDLAVGGTLESTYFRSSAYVTLPIYIRRWALEAAIDRNDRVAVAEHLSRLNQLDPMDISFAEEQLPKMRTAGMTELADKVFDELFERGKTHLKRFPMDVTVGNNVAWVAAMNDRRLDDAVELSERTVFLEPDSAIYRDTLAEILFRLGRKKEALHIEESCLLDDPTQWHLYEQVSKYRDALANESVQLPR</sequence>
<evidence type="ECO:0000313" key="3">
    <source>
        <dbReference type="Proteomes" id="UP000319817"/>
    </source>
</evidence>